<dbReference type="PROSITE" id="PS50102">
    <property type="entry name" value="RRM"/>
    <property type="match status" value="1"/>
</dbReference>
<reference evidence="6" key="1">
    <citation type="journal article" date="2017" name="bioRxiv">
        <title>Comparative analysis of the genomes of Stylophora pistillata and Acropora digitifera provides evidence for extensive differences between species of corals.</title>
        <authorList>
            <person name="Voolstra C.R."/>
            <person name="Li Y."/>
            <person name="Liew Y.J."/>
            <person name="Baumgarten S."/>
            <person name="Zoccola D."/>
            <person name="Flot J.-F."/>
            <person name="Tambutte S."/>
            <person name="Allemand D."/>
            <person name="Aranda M."/>
        </authorList>
    </citation>
    <scope>NUCLEOTIDE SEQUENCE [LARGE SCALE GENOMIC DNA]</scope>
</reference>
<feature type="region of interest" description="Disordered" evidence="3">
    <location>
        <begin position="237"/>
        <end position="260"/>
    </location>
</feature>
<dbReference type="InterPro" id="IPR000504">
    <property type="entry name" value="RRM_dom"/>
</dbReference>
<dbReference type="GO" id="GO:0016973">
    <property type="term" value="P:poly(A)+ mRNA export from nucleus"/>
    <property type="evidence" value="ECO:0007669"/>
    <property type="project" value="TreeGrafter"/>
</dbReference>
<name>A0A2B4RX49_STYPI</name>
<dbReference type="AlphaFoldDB" id="A0A2B4RX49"/>
<feature type="compositionally biased region" description="Basic residues" evidence="3">
    <location>
        <begin position="38"/>
        <end position="47"/>
    </location>
</feature>
<evidence type="ECO:0000313" key="6">
    <source>
        <dbReference type="Proteomes" id="UP000225706"/>
    </source>
</evidence>
<dbReference type="CDD" id="cd12681">
    <property type="entry name" value="RRM_SKAR"/>
    <property type="match status" value="1"/>
</dbReference>
<dbReference type="GO" id="GO:0003729">
    <property type="term" value="F:mRNA binding"/>
    <property type="evidence" value="ECO:0007669"/>
    <property type="project" value="TreeGrafter"/>
</dbReference>
<dbReference type="SMART" id="SM00360">
    <property type="entry name" value="RRM"/>
    <property type="match status" value="1"/>
</dbReference>
<dbReference type="Pfam" id="PF00076">
    <property type="entry name" value="RRM_1"/>
    <property type="match status" value="1"/>
</dbReference>
<evidence type="ECO:0000256" key="2">
    <source>
        <dbReference type="PROSITE-ProRule" id="PRU00176"/>
    </source>
</evidence>
<organism evidence="5 6">
    <name type="scientific">Stylophora pistillata</name>
    <name type="common">Smooth cauliflower coral</name>
    <dbReference type="NCBI Taxonomy" id="50429"/>
    <lineage>
        <taxon>Eukaryota</taxon>
        <taxon>Metazoa</taxon>
        <taxon>Cnidaria</taxon>
        <taxon>Anthozoa</taxon>
        <taxon>Hexacorallia</taxon>
        <taxon>Scleractinia</taxon>
        <taxon>Astrocoeniina</taxon>
        <taxon>Pocilloporidae</taxon>
        <taxon>Stylophora</taxon>
    </lineage>
</organism>
<dbReference type="PANTHER" id="PTHR19965:SF96">
    <property type="entry name" value="POLYMERASE DELTA-INTERACTING PROTEIN 3"/>
    <property type="match status" value="1"/>
</dbReference>
<dbReference type="EMBL" id="LSMT01000302">
    <property type="protein sequence ID" value="PFX20802.1"/>
    <property type="molecule type" value="Genomic_DNA"/>
</dbReference>
<feature type="compositionally biased region" description="Polar residues" evidence="3">
    <location>
        <begin position="241"/>
        <end position="250"/>
    </location>
</feature>
<feature type="compositionally biased region" description="Basic and acidic residues" evidence="3">
    <location>
        <begin position="164"/>
        <end position="203"/>
    </location>
</feature>
<keyword evidence="6" id="KW-1185">Reference proteome</keyword>
<dbReference type="PANTHER" id="PTHR19965">
    <property type="entry name" value="RNA AND EXPORT FACTOR BINDING PROTEIN"/>
    <property type="match status" value="1"/>
</dbReference>
<feature type="domain" description="RRM" evidence="4">
    <location>
        <begin position="264"/>
        <end position="328"/>
    </location>
</feature>
<evidence type="ECO:0000256" key="3">
    <source>
        <dbReference type="SAM" id="MobiDB-lite"/>
    </source>
</evidence>
<evidence type="ECO:0000259" key="4">
    <source>
        <dbReference type="PROSITE" id="PS50102"/>
    </source>
</evidence>
<dbReference type="GO" id="GO:0016607">
    <property type="term" value="C:nuclear speck"/>
    <property type="evidence" value="ECO:0007669"/>
    <property type="project" value="TreeGrafter"/>
</dbReference>
<dbReference type="SUPFAM" id="SSF54928">
    <property type="entry name" value="RNA-binding domain, RBD"/>
    <property type="match status" value="1"/>
</dbReference>
<dbReference type="InterPro" id="IPR051229">
    <property type="entry name" value="ALYREF_mRNA_export"/>
</dbReference>
<feature type="region of interest" description="Disordered" evidence="3">
    <location>
        <begin position="164"/>
        <end position="225"/>
    </location>
</feature>
<dbReference type="OrthoDB" id="346839at2759"/>
<comment type="caution">
    <text evidence="5">The sequence shown here is derived from an EMBL/GenBank/DDBJ whole genome shotgun (WGS) entry which is preliminary data.</text>
</comment>
<evidence type="ECO:0000313" key="5">
    <source>
        <dbReference type="EMBL" id="PFX20802.1"/>
    </source>
</evidence>
<dbReference type="InterPro" id="IPR034784">
    <property type="entry name" value="PDIP3_RRM"/>
</dbReference>
<proteinExistence type="predicted"/>
<dbReference type="Proteomes" id="UP000225706">
    <property type="component" value="Unassembled WGS sequence"/>
</dbReference>
<keyword evidence="1 2" id="KW-0694">RNA-binding</keyword>
<sequence>MFKKKIRGGKALQSGRKVGLEVGGPRNSKRSQDLRSTLSKKKAKKAQGFRDPTITTNTRNLVDARQTISSKKKRTQPVIRSIALLEEQRKEKRQNVFQKNRSLTLSTSGHIQITTKQDVPPDRSATVMGDSIRITAKVERSKEDLEREANIIAGYLTITAKNEEAKRKEKEQAIRKRERQNEAKRRERERKALRREKERREHTLYGQTTEENSTYASNKSEPHLAGRFRDSVLGDRLDHGISSTAGQTQRGPEASKQDLPTSGCRINVSNLHPLVTQQDVEELFGVVGELRSCKMLGRGSAEVVYVNKEDAQFAIGRYNNRKLDGQPMLCKLNMLPSASLYSPPPARLAPLPPLRAAPAPVAKPLPRSVPARNDGVATEALRPVVFKSDETVLRSNIEMLGHFVKFGTQGCGGNDEAIVRRVSAKVDRIQLGSLECSLSQAKTRFFSQLLVKNQSLTAHFNAL</sequence>
<accession>A0A2B4RX49</accession>
<dbReference type="STRING" id="50429.A0A2B4RX49"/>
<dbReference type="InterPro" id="IPR035979">
    <property type="entry name" value="RBD_domain_sf"/>
</dbReference>
<gene>
    <name evidence="5" type="primary">POLDIP3</name>
    <name evidence="5" type="ORF">AWC38_SpisGene14734</name>
</gene>
<evidence type="ECO:0000256" key="1">
    <source>
        <dbReference type="ARBA" id="ARBA00022884"/>
    </source>
</evidence>
<feature type="region of interest" description="Disordered" evidence="3">
    <location>
        <begin position="1"/>
        <end position="53"/>
    </location>
</feature>
<dbReference type="InterPro" id="IPR012677">
    <property type="entry name" value="Nucleotide-bd_a/b_plait_sf"/>
</dbReference>
<protein>
    <submittedName>
        <fullName evidence="5">Polymerase delta-interacting protein 3</fullName>
    </submittedName>
</protein>
<dbReference type="Gene3D" id="3.30.70.330">
    <property type="match status" value="1"/>
</dbReference>
<feature type="compositionally biased region" description="Polar residues" evidence="3">
    <location>
        <begin position="205"/>
        <end position="219"/>
    </location>
</feature>